<evidence type="ECO:0000256" key="6">
    <source>
        <dbReference type="ARBA" id="ARBA00022946"/>
    </source>
</evidence>
<evidence type="ECO:0000256" key="10">
    <source>
        <dbReference type="SAM" id="MobiDB-lite"/>
    </source>
</evidence>
<dbReference type="GeneID" id="87803978"/>
<dbReference type="AlphaFoldDB" id="A0AAF1BH58"/>
<evidence type="ECO:0000256" key="4">
    <source>
        <dbReference type="ARBA" id="ARBA00022692"/>
    </source>
</evidence>
<evidence type="ECO:0000256" key="5">
    <source>
        <dbReference type="ARBA" id="ARBA00022842"/>
    </source>
</evidence>
<organism evidence="12 13">
    <name type="scientific">Vanrija pseudolonga</name>
    <dbReference type="NCBI Taxonomy" id="143232"/>
    <lineage>
        <taxon>Eukaryota</taxon>
        <taxon>Fungi</taxon>
        <taxon>Dikarya</taxon>
        <taxon>Basidiomycota</taxon>
        <taxon>Agaricomycotina</taxon>
        <taxon>Tremellomycetes</taxon>
        <taxon>Trichosporonales</taxon>
        <taxon>Trichosporonaceae</taxon>
        <taxon>Vanrija</taxon>
    </lineage>
</organism>
<keyword evidence="5" id="KW-0460">Magnesium</keyword>
<gene>
    <name evidence="12" type="primary">mrs2</name>
    <name evidence="12" type="ORF">LOC62_01G000720</name>
</gene>
<dbReference type="RefSeq" id="XP_062623162.1">
    <property type="nucleotide sequence ID" value="XM_062767178.1"/>
</dbReference>
<evidence type="ECO:0000256" key="7">
    <source>
        <dbReference type="ARBA" id="ARBA00022989"/>
    </source>
</evidence>
<proteinExistence type="inferred from homology"/>
<dbReference type="GO" id="GO:0005743">
    <property type="term" value="C:mitochondrial inner membrane"/>
    <property type="evidence" value="ECO:0007669"/>
    <property type="project" value="TreeGrafter"/>
</dbReference>
<name>A0AAF1BH58_9TREE</name>
<dbReference type="Gene3D" id="1.20.58.340">
    <property type="entry name" value="Magnesium transport protein CorA, transmembrane region"/>
    <property type="match status" value="1"/>
</dbReference>
<dbReference type="Pfam" id="PF22099">
    <property type="entry name" value="MRS2-like"/>
    <property type="match status" value="1"/>
</dbReference>
<dbReference type="GO" id="GO:0045016">
    <property type="term" value="P:mitochondrial magnesium ion transmembrane transport"/>
    <property type="evidence" value="ECO:0007669"/>
    <property type="project" value="TreeGrafter"/>
</dbReference>
<dbReference type="FunFam" id="1.20.58.340:FF:000031">
    <property type="entry name" value="Chromosome 12, whole genome shotgun sequence"/>
    <property type="match status" value="1"/>
</dbReference>
<dbReference type="Gene3D" id="2.40.128.330">
    <property type="match status" value="1"/>
</dbReference>
<evidence type="ECO:0000256" key="9">
    <source>
        <dbReference type="ARBA" id="ARBA00023136"/>
    </source>
</evidence>
<evidence type="ECO:0000256" key="2">
    <source>
        <dbReference type="ARBA" id="ARBA00009765"/>
    </source>
</evidence>
<dbReference type="EMBL" id="CP086714">
    <property type="protein sequence ID" value="WOO77130.1"/>
    <property type="molecule type" value="Genomic_DNA"/>
</dbReference>
<keyword evidence="4 11" id="KW-0812">Transmembrane</keyword>
<dbReference type="GO" id="GO:0015095">
    <property type="term" value="F:magnesium ion transmembrane transporter activity"/>
    <property type="evidence" value="ECO:0007669"/>
    <property type="project" value="TreeGrafter"/>
</dbReference>
<keyword evidence="9 11" id="KW-0472">Membrane</keyword>
<feature type="region of interest" description="Disordered" evidence="10">
    <location>
        <begin position="581"/>
        <end position="618"/>
    </location>
</feature>
<feature type="region of interest" description="Disordered" evidence="10">
    <location>
        <begin position="639"/>
        <end position="688"/>
    </location>
</feature>
<reference evidence="12" key="1">
    <citation type="submission" date="2023-10" db="EMBL/GenBank/DDBJ databases">
        <authorList>
            <person name="Noh H."/>
        </authorList>
    </citation>
    <scope>NUCLEOTIDE SEQUENCE</scope>
    <source>
        <strain evidence="12">DUCC4014</strain>
    </source>
</reference>
<dbReference type="InterPro" id="IPR039204">
    <property type="entry name" value="MRS2-like"/>
</dbReference>
<evidence type="ECO:0000256" key="11">
    <source>
        <dbReference type="SAM" id="Phobius"/>
    </source>
</evidence>
<dbReference type="Proteomes" id="UP000827549">
    <property type="component" value="Chromosome 1"/>
</dbReference>
<dbReference type="PANTHER" id="PTHR13890">
    <property type="entry name" value="RNA SPLICING PROTEIN MRS2, MITOCHONDRIAL"/>
    <property type="match status" value="1"/>
</dbReference>
<evidence type="ECO:0000256" key="3">
    <source>
        <dbReference type="ARBA" id="ARBA00022448"/>
    </source>
</evidence>
<keyword evidence="8" id="KW-0406">Ion transport</keyword>
<comment type="subcellular location">
    <subcellularLocation>
        <location evidence="1">Membrane</location>
        <topology evidence="1">Multi-pass membrane protein</topology>
    </subcellularLocation>
</comment>
<dbReference type="PANTHER" id="PTHR13890:SF0">
    <property type="entry name" value="MAGNESIUM TRANSPORTER MRS2 HOMOLOG, MITOCHONDRIAL"/>
    <property type="match status" value="1"/>
</dbReference>
<evidence type="ECO:0000256" key="8">
    <source>
        <dbReference type="ARBA" id="ARBA00023065"/>
    </source>
</evidence>
<dbReference type="CDD" id="cd12823">
    <property type="entry name" value="Mrs2_Mfm1p-like"/>
    <property type="match status" value="1"/>
</dbReference>
<keyword evidence="13" id="KW-1185">Reference proteome</keyword>
<feature type="transmembrane region" description="Helical" evidence="11">
    <location>
        <begin position="408"/>
        <end position="426"/>
    </location>
</feature>
<keyword evidence="3" id="KW-0813">Transport</keyword>
<evidence type="ECO:0000313" key="12">
    <source>
        <dbReference type="EMBL" id="WOO77130.1"/>
    </source>
</evidence>
<keyword evidence="7 11" id="KW-1133">Transmembrane helix</keyword>
<feature type="transmembrane region" description="Helical" evidence="11">
    <location>
        <begin position="438"/>
        <end position="457"/>
    </location>
</feature>
<keyword evidence="6" id="KW-0809">Transit peptide</keyword>
<protein>
    <submittedName>
        <fullName evidence="12">Mitochondrial inner membrane magnesium transporter mrs2</fullName>
    </submittedName>
</protein>
<evidence type="ECO:0000256" key="1">
    <source>
        <dbReference type="ARBA" id="ARBA00004141"/>
    </source>
</evidence>
<sequence length="688" mass="76150">MSSRGALRLILTRGRPPSSAGAIPARLRRQLNTSTPSPPARTLAVKRKSSFWAPSHSTNFWSPNPAPDPSKGDEGRVPDVPPSPDLTVSVAAPPLPAPSAVTEVGEGDEECSPHQIRKQRYLDSLMDKAGELNLHCSILDSKGNWTVEEGSYKKTDLCRAHDLDPRDLRKLDSLTPSVTPTLVPVILTRRTCILISILTFRALIKPDRVIIFEAPGTEESETTRDFKKHLQSNIRAGLFPEHERHEDSEHHEHHLELNYEHRALESVLVAAANSLESEMEFVRGLVKELLNNLEHDINREYLRQLLHYSRRLAGFQSRARNVKSAVDELLDSDEDMSAMYLTDRKQGKPRALHDHDQLELLLESFTKQVEEIVSEVDTTVANMQSTQEISELMLDSSRNALLALDVKVSMATLGIGAGALIAGIFGMNLSTNLEQTPWAFAVVATMSYLFAFLIYIYGVKLLRKVGHVSLVTNPVASMKAAKTQFLKERAAERAARDKELQEARDQAAAAASAAAAAWARAPNADHEQRWHLVRRHLKSRVSLWDRLFRPHLLRRSLLGLRRPPGAPQGKPVIWTNEPATTQTHRVAPKVRPLPGHPGGPPLPRERTAPHVPSYPYGSVPHGRRIPAAYVPVMPNLSSPAEAEHTPVPSVPSISTTLAKAHAQAARSPRVPRTPPPPLADASSYKRDP</sequence>
<comment type="similarity">
    <text evidence="2">Belongs to the CorA metal ion transporter (MIT) (TC 1.A.35) family.</text>
</comment>
<accession>A0AAF1BH58</accession>
<evidence type="ECO:0000313" key="13">
    <source>
        <dbReference type="Proteomes" id="UP000827549"/>
    </source>
</evidence>
<feature type="region of interest" description="Disordered" evidence="10">
    <location>
        <begin position="1"/>
        <end position="95"/>
    </location>
</feature>
<feature type="compositionally biased region" description="Low complexity" evidence="10">
    <location>
        <begin position="86"/>
        <end position="95"/>
    </location>
</feature>